<feature type="domain" description="GST N-terminal" evidence="5">
    <location>
        <begin position="1"/>
        <end position="83"/>
    </location>
</feature>
<protein>
    <recommendedName>
        <fullName evidence="1">glutathione transferase</fullName>
        <ecNumber evidence="1">2.5.1.18</ecNumber>
    </recommendedName>
</protein>
<dbReference type="Gene3D" id="3.40.30.10">
    <property type="entry name" value="Glutaredoxin"/>
    <property type="match status" value="1"/>
</dbReference>
<dbReference type="Proteomes" id="UP001610446">
    <property type="component" value="Unassembled WGS sequence"/>
</dbReference>
<evidence type="ECO:0000256" key="4">
    <source>
        <dbReference type="RuleBase" id="RU003494"/>
    </source>
</evidence>
<dbReference type="InterPro" id="IPR036249">
    <property type="entry name" value="Thioredoxin-like_sf"/>
</dbReference>
<dbReference type="SUPFAM" id="SSF52833">
    <property type="entry name" value="Thioredoxin-like"/>
    <property type="match status" value="1"/>
</dbReference>
<reference evidence="7 8" key="1">
    <citation type="submission" date="2024-07" db="EMBL/GenBank/DDBJ databases">
        <title>Section-level genome sequencing and comparative genomics of Aspergillus sections Usti and Cavernicolus.</title>
        <authorList>
            <consortium name="Lawrence Berkeley National Laboratory"/>
            <person name="Nybo J.L."/>
            <person name="Vesth T.C."/>
            <person name="Theobald S."/>
            <person name="Frisvad J.C."/>
            <person name="Larsen T.O."/>
            <person name="Kjaerboelling I."/>
            <person name="Rothschild-Mancinelli K."/>
            <person name="Lyhne E.K."/>
            <person name="Kogle M.E."/>
            <person name="Barry K."/>
            <person name="Clum A."/>
            <person name="Na H."/>
            <person name="Ledsgaard L."/>
            <person name="Lin J."/>
            <person name="Lipzen A."/>
            <person name="Kuo A."/>
            <person name="Riley R."/>
            <person name="Mondo S."/>
            <person name="Labutti K."/>
            <person name="Haridas S."/>
            <person name="Pangalinan J."/>
            <person name="Salamov A.A."/>
            <person name="Simmons B.A."/>
            <person name="Magnuson J.K."/>
            <person name="Chen J."/>
            <person name="Drula E."/>
            <person name="Henrissat B."/>
            <person name="Wiebenga A."/>
            <person name="Lubbers R.J."/>
            <person name="Gomes A.C."/>
            <person name="Makela M.R."/>
            <person name="Stajich J."/>
            <person name="Grigoriev I.V."/>
            <person name="Mortensen U.H."/>
            <person name="De Vries R.P."/>
            <person name="Baker S.E."/>
            <person name="Andersen M.R."/>
        </authorList>
    </citation>
    <scope>NUCLEOTIDE SEQUENCE [LARGE SCALE GENOMIC DNA]</scope>
    <source>
        <strain evidence="7 8">CBS 123904</strain>
    </source>
</reference>
<name>A0ABR4KY94_9EURO</name>
<comment type="similarity">
    <text evidence="4">Belongs to the GST superfamily.</text>
</comment>
<dbReference type="CDD" id="cd03053">
    <property type="entry name" value="GST_N_Phi"/>
    <property type="match status" value="1"/>
</dbReference>
<dbReference type="SFLD" id="SFLDG00358">
    <property type="entry name" value="Main_(cytGST)"/>
    <property type="match status" value="1"/>
</dbReference>
<dbReference type="PANTHER" id="PTHR43900:SF3">
    <property type="entry name" value="GLUTATHIONE S-TRANSFERASE RHO"/>
    <property type="match status" value="1"/>
</dbReference>
<dbReference type="EC" id="2.5.1.18" evidence="1"/>
<dbReference type="Pfam" id="PF02798">
    <property type="entry name" value="GST_N"/>
    <property type="match status" value="1"/>
</dbReference>
<organism evidence="7 8">
    <name type="scientific">Aspergillus pseudoustus</name>
    <dbReference type="NCBI Taxonomy" id="1810923"/>
    <lineage>
        <taxon>Eukaryota</taxon>
        <taxon>Fungi</taxon>
        <taxon>Dikarya</taxon>
        <taxon>Ascomycota</taxon>
        <taxon>Pezizomycotina</taxon>
        <taxon>Eurotiomycetes</taxon>
        <taxon>Eurotiomycetidae</taxon>
        <taxon>Eurotiales</taxon>
        <taxon>Aspergillaceae</taxon>
        <taxon>Aspergillus</taxon>
        <taxon>Aspergillus subgen. Nidulantes</taxon>
    </lineage>
</organism>
<evidence type="ECO:0000313" key="8">
    <source>
        <dbReference type="Proteomes" id="UP001610446"/>
    </source>
</evidence>
<comment type="catalytic activity">
    <reaction evidence="3">
        <text>RX + glutathione = an S-substituted glutathione + a halide anion + H(+)</text>
        <dbReference type="Rhea" id="RHEA:16437"/>
        <dbReference type="ChEBI" id="CHEBI:15378"/>
        <dbReference type="ChEBI" id="CHEBI:16042"/>
        <dbReference type="ChEBI" id="CHEBI:17792"/>
        <dbReference type="ChEBI" id="CHEBI:57925"/>
        <dbReference type="ChEBI" id="CHEBI:90779"/>
        <dbReference type="EC" id="2.5.1.18"/>
    </reaction>
</comment>
<dbReference type="SFLD" id="SFLDG01154">
    <property type="entry name" value="Main.5:_Phi-like"/>
    <property type="match status" value="1"/>
</dbReference>
<evidence type="ECO:0000256" key="1">
    <source>
        <dbReference type="ARBA" id="ARBA00012452"/>
    </source>
</evidence>
<keyword evidence="2" id="KW-0808">Transferase</keyword>
<proteinExistence type="inferred from homology"/>
<dbReference type="InterPro" id="IPR010987">
    <property type="entry name" value="Glutathione-S-Trfase_C-like"/>
</dbReference>
<dbReference type="PROSITE" id="PS50405">
    <property type="entry name" value="GST_CTER"/>
    <property type="match status" value="1"/>
</dbReference>
<keyword evidence="8" id="KW-1185">Reference proteome</keyword>
<dbReference type="InterPro" id="IPR004046">
    <property type="entry name" value="GST_C"/>
</dbReference>
<comment type="caution">
    <text evidence="7">The sequence shown here is derived from an EMBL/GenBank/DDBJ whole genome shotgun (WGS) entry which is preliminary data.</text>
</comment>
<evidence type="ECO:0000313" key="7">
    <source>
        <dbReference type="EMBL" id="KAL2857260.1"/>
    </source>
</evidence>
<evidence type="ECO:0000256" key="2">
    <source>
        <dbReference type="ARBA" id="ARBA00022679"/>
    </source>
</evidence>
<sequence>MSLKLSGHLQSICTQRVLLTLAEKGVKDFELVSVDFMTGEHKLPAYTEKHPFGLIPLLEDGDFKLFESRAIARYIATKFHGQGSPLTPAPGDVQSWALFEQWASVEQNAFTAYADQILTQKLWNGFRGLPTIEAALEDSTSRLEAKLDILDTIVGTQRYMGGKEFSLIDIYYIPIVNMLYKAGMGFLFDNRPNLKTWWGSVSNRPAWTKILSSL</sequence>
<evidence type="ECO:0000259" key="5">
    <source>
        <dbReference type="PROSITE" id="PS50404"/>
    </source>
</evidence>
<dbReference type="Gene3D" id="1.20.1050.10">
    <property type="match status" value="1"/>
</dbReference>
<dbReference type="InterPro" id="IPR040079">
    <property type="entry name" value="Glutathione_S-Trfase"/>
</dbReference>
<dbReference type="InterPro" id="IPR036282">
    <property type="entry name" value="Glutathione-S-Trfase_C_sf"/>
</dbReference>
<dbReference type="Pfam" id="PF00043">
    <property type="entry name" value="GST_C"/>
    <property type="match status" value="1"/>
</dbReference>
<gene>
    <name evidence="7" type="ORF">BJY01DRAFT_242333</name>
</gene>
<dbReference type="PROSITE" id="PS50404">
    <property type="entry name" value="GST_NTER"/>
    <property type="match status" value="1"/>
</dbReference>
<evidence type="ECO:0000259" key="6">
    <source>
        <dbReference type="PROSITE" id="PS50405"/>
    </source>
</evidence>
<dbReference type="InterPro" id="IPR004045">
    <property type="entry name" value="Glutathione_S-Trfase_N"/>
</dbReference>
<dbReference type="PANTHER" id="PTHR43900">
    <property type="entry name" value="GLUTATHIONE S-TRANSFERASE RHO"/>
    <property type="match status" value="1"/>
</dbReference>
<dbReference type="EMBL" id="JBFXLU010000004">
    <property type="protein sequence ID" value="KAL2857260.1"/>
    <property type="molecule type" value="Genomic_DNA"/>
</dbReference>
<dbReference type="SUPFAM" id="SSF47616">
    <property type="entry name" value="GST C-terminal domain-like"/>
    <property type="match status" value="1"/>
</dbReference>
<accession>A0ABR4KY94</accession>
<dbReference type="SFLD" id="SFLDS00019">
    <property type="entry name" value="Glutathione_Transferase_(cytos"/>
    <property type="match status" value="1"/>
</dbReference>
<evidence type="ECO:0000256" key="3">
    <source>
        <dbReference type="ARBA" id="ARBA00047960"/>
    </source>
</evidence>
<feature type="domain" description="GST C-terminal" evidence="6">
    <location>
        <begin position="92"/>
        <end position="214"/>
    </location>
</feature>